<accession>A0A3R7ELQ5</accession>
<reference evidence="2 3" key="2">
    <citation type="journal article" date="2021" name="Genomics">
        <title>High-quality reference genome for Clonorchis sinensis.</title>
        <authorList>
            <person name="Young N.D."/>
            <person name="Stroehlein A.J."/>
            <person name="Kinkar L."/>
            <person name="Wang T."/>
            <person name="Sohn W.M."/>
            <person name="Chang B.C.H."/>
            <person name="Kaur P."/>
            <person name="Weisz D."/>
            <person name="Dudchenko O."/>
            <person name="Aiden E.L."/>
            <person name="Korhonen P.K."/>
            <person name="Gasser R.B."/>
        </authorList>
    </citation>
    <scope>NUCLEOTIDE SEQUENCE [LARGE SCALE GENOMIC DNA]</scope>
    <source>
        <strain evidence="2">Cs-k2</strain>
    </source>
</reference>
<dbReference type="AlphaFoldDB" id="A0A3R7ELQ5"/>
<evidence type="ECO:0000313" key="3">
    <source>
        <dbReference type="Proteomes" id="UP000286415"/>
    </source>
</evidence>
<organism evidence="2 3">
    <name type="scientific">Clonorchis sinensis</name>
    <name type="common">Chinese liver fluke</name>
    <dbReference type="NCBI Taxonomy" id="79923"/>
    <lineage>
        <taxon>Eukaryota</taxon>
        <taxon>Metazoa</taxon>
        <taxon>Spiralia</taxon>
        <taxon>Lophotrochozoa</taxon>
        <taxon>Platyhelminthes</taxon>
        <taxon>Trematoda</taxon>
        <taxon>Digenea</taxon>
        <taxon>Opisthorchiida</taxon>
        <taxon>Opisthorchiata</taxon>
        <taxon>Opisthorchiidae</taxon>
        <taxon>Clonorchis</taxon>
    </lineage>
</organism>
<keyword evidence="3" id="KW-1185">Reference proteome</keyword>
<sequence length="257" mass="28622">MVCVLKESLRPKSLTRYNLSVPNCRAIRRKPEDCDTTRLSKVRQGKSRDGGRVRTTDFPGPQPKPLAQKPNRKAAVLGWKCKCITIFTEHFATHVPTPNLEGQETVFVRPLPMDQPGMRDSVSVTRAPPSIAQWVAEVHKPPHHGKVQSLRDAVNVALTVSFEPLLLIPNEGLWFAELILLPHLKTAVGGDLRCLLIIKFVGEVTQWLGREFTGRKVRVSNLNSISRLPCLGLGNTTVSQPSSFLWVAWQLGTETVL</sequence>
<name>A0A3R7ELQ5_CLOSI</name>
<gene>
    <name evidence="2" type="ORF">CSKR_108900</name>
</gene>
<evidence type="ECO:0000313" key="2">
    <source>
        <dbReference type="EMBL" id="KAG5447051.1"/>
    </source>
</evidence>
<reference evidence="2 3" key="1">
    <citation type="journal article" date="2018" name="Biotechnol. Adv.">
        <title>Improved genomic resources and new bioinformatic workflow for the carcinogenic parasite Clonorchis sinensis: Biotechnological implications.</title>
        <authorList>
            <person name="Wang D."/>
            <person name="Korhonen P.K."/>
            <person name="Gasser R.B."/>
            <person name="Young N.D."/>
        </authorList>
    </citation>
    <scope>NUCLEOTIDE SEQUENCE [LARGE SCALE GENOMIC DNA]</scope>
    <source>
        <strain evidence="2">Cs-k2</strain>
    </source>
</reference>
<protein>
    <submittedName>
        <fullName evidence="2">Uncharacterized protein</fullName>
    </submittedName>
</protein>
<comment type="caution">
    <text evidence="2">The sequence shown here is derived from an EMBL/GenBank/DDBJ whole genome shotgun (WGS) entry which is preliminary data.</text>
</comment>
<proteinExistence type="predicted"/>
<feature type="compositionally biased region" description="Basic and acidic residues" evidence="1">
    <location>
        <begin position="46"/>
        <end position="55"/>
    </location>
</feature>
<evidence type="ECO:0000256" key="1">
    <source>
        <dbReference type="SAM" id="MobiDB-lite"/>
    </source>
</evidence>
<feature type="region of interest" description="Disordered" evidence="1">
    <location>
        <begin position="33"/>
        <end position="69"/>
    </location>
</feature>
<dbReference type="InParanoid" id="A0A3R7ELQ5"/>
<dbReference type="EMBL" id="NIRI02000042">
    <property type="protein sequence ID" value="KAG5447051.1"/>
    <property type="molecule type" value="Genomic_DNA"/>
</dbReference>
<dbReference type="Proteomes" id="UP000286415">
    <property type="component" value="Unassembled WGS sequence"/>
</dbReference>